<evidence type="ECO:0000313" key="1">
    <source>
        <dbReference type="EMBL" id="NJP39103.1"/>
    </source>
</evidence>
<dbReference type="EMBL" id="JAATHJ010000038">
    <property type="protein sequence ID" value="NJP39103.1"/>
    <property type="molecule type" value="Genomic_DNA"/>
</dbReference>
<name>A0A969PTM1_9BACI</name>
<organism evidence="1 2">
    <name type="scientific">Alkalicoccus luteus</name>
    <dbReference type="NCBI Taxonomy" id="1237094"/>
    <lineage>
        <taxon>Bacteria</taxon>
        <taxon>Bacillati</taxon>
        <taxon>Bacillota</taxon>
        <taxon>Bacilli</taxon>
        <taxon>Bacillales</taxon>
        <taxon>Bacillaceae</taxon>
        <taxon>Alkalicoccus</taxon>
    </lineage>
</organism>
<sequence>MKRRKARLHSDTGFLQEAFKTQSGSARALMPFADLNGTESSGCADSTGVPAGHEGEMDLFDGEKTSRSLTLGLFVVDTLTYIPIRHRSIA</sequence>
<reference evidence="1 2" key="1">
    <citation type="submission" date="2020-03" db="EMBL/GenBank/DDBJ databases">
        <title>Assessment of the enzymatic potential of alkaline-tolerant lipase obtained from Bacillus luteus H11 (technogenic soil) for the bioremediation of saline soils contaminated with petroleum substances.</title>
        <authorList>
            <person name="Kalwasinska A."/>
        </authorList>
    </citation>
    <scope>NUCLEOTIDE SEQUENCE [LARGE SCALE GENOMIC DNA]</scope>
    <source>
        <strain evidence="1 2">H11</strain>
    </source>
</reference>
<proteinExistence type="predicted"/>
<dbReference type="AlphaFoldDB" id="A0A969PTM1"/>
<protein>
    <submittedName>
        <fullName evidence="1">Uncharacterized protein</fullName>
    </submittedName>
</protein>
<gene>
    <name evidence="1" type="ORF">HCN83_16150</name>
</gene>
<evidence type="ECO:0000313" key="2">
    <source>
        <dbReference type="Proteomes" id="UP000752012"/>
    </source>
</evidence>
<keyword evidence="2" id="KW-1185">Reference proteome</keyword>
<comment type="caution">
    <text evidence="1">The sequence shown here is derived from an EMBL/GenBank/DDBJ whole genome shotgun (WGS) entry which is preliminary data.</text>
</comment>
<dbReference type="Proteomes" id="UP000752012">
    <property type="component" value="Unassembled WGS sequence"/>
</dbReference>
<accession>A0A969PTM1</accession>